<evidence type="ECO:0000313" key="1">
    <source>
        <dbReference type="EMBL" id="KAK7925241.1"/>
    </source>
</evidence>
<dbReference type="AlphaFoldDB" id="A0AAW0PDD3"/>
<evidence type="ECO:0000313" key="2">
    <source>
        <dbReference type="Proteomes" id="UP001460270"/>
    </source>
</evidence>
<gene>
    <name evidence="1" type="ORF">WMY93_007551</name>
</gene>
<proteinExistence type="predicted"/>
<sequence length="114" mass="12980">MALKVHKSKATMDLIHEEHSPSMESVEKLLHLQTSIHLPEFFFNISVFKCHPPERRLKHQLFSFYLCPTRQFVPGHRSAPTAASTALPPCIKKFTTTQDVSQSSSSSLHHLFPN</sequence>
<organism evidence="1 2">
    <name type="scientific">Mugilogobius chulae</name>
    <name type="common">yellowstripe goby</name>
    <dbReference type="NCBI Taxonomy" id="88201"/>
    <lineage>
        <taxon>Eukaryota</taxon>
        <taxon>Metazoa</taxon>
        <taxon>Chordata</taxon>
        <taxon>Craniata</taxon>
        <taxon>Vertebrata</taxon>
        <taxon>Euteleostomi</taxon>
        <taxon>Actinopterygii</taxon>
        <taxon>Neopterygii</taxon>
        <taxon>Teleostei</taxon>
        <taxon>Neoteleostei</taxon>
        <taxon>Acanthomorphata</taxon>
        <taxon>Gobiaria</taxon>
        <taxon>Gobiiformes</taxon>
        <taxon>Gobioidei</taxon>
        <taxon>Gobiidae</taxon>
        <taxon>Gobionellinae</taxon>
        <taxon>Mugilogobius</taxon>
    </lineage>
</organism>
<accession>A0AAW0PDD3</accession>
<keyword evidence="2" id="KW-1185">Reference proteome</keyword>
<dbReference type="EMBL" id="JBBPFD010000005">
    <property type="protein sequence ID" value="KAK7925241.1"/>
    <property type="molecule type" value="Genomic_DNA"/>
</dbReference>
<dbReference type="Proteomes" id="UP001460270">
    <property type="component" value="Unassembled WGS sequence"/>
</dbReference>
<comment type="caution">
    <text evidence="1">The sequence shown here is derived from an EMBL/GenBank/DDBJ whole genome shotgun (WGS) entry which is preliminary data.</text>
</comment>
<reference evidence="2" key="1">
    <citation type="submission" date="2024-04" db="EMBL/GenBank/DDBJ databases">
        <title>Salinicola lusitanus LLJ914,a marine bacterium isolated from the Okinawa Trough.</title>
        <authorList>
            <person name="Li J."/>
        </authorList>
    </citation>
    <scope>NUCLEOTIDE SEQUENCE [LARGE SCALE GENOMIC DNA]</scope>
</reference>
<protein>
    <submittedName>
        <fullName evidence="1">Uncharacterized protein</fullName>
    </submittedName>
</protein>
<name>A0AAW0PDD3_9GOBI</name>